<gene>
    <name evidence="1" type="ORF">LTS18_014243</name>
</gene>
<comment type="caution">
    <text evidence="1">The sequence shown here is derived from an EMBL/GenBank/DDBJ whole genome shotgun (WGS) entry which is preliminary data.</text>
</comment>
<organism evidence="1 2">
    <name type="scientific">Coniosporium uncinatum</name>
    <dbReference type="NCBI Taxonomy" id="93489"/>
    <lineage>
        <taxon>Eukaryota</taxon>
        <taxon>Fungi</taxon>
        <taxon>Dikarya</taxon>
        <taxon>Ascomycota</taxon>
        <taxon>Pezizomycotina</taxon>
        <taxon>Dothideomycetes</taxon>
        <taxon>Dothideomycetes incertae sedis</taxon>
        <taxon>Coniosporium</taxon>
    </lineage>
</organism>
<keyword evidence="2" id="KW-1185">Reference proteome</keyword>
<evidence type="ECO:0000313" key="1">
    <source>
        <dbReference type="EMBL" id="KAK3080669.1"/>
    </source>
</evidence>
<evidence type="ECO:0000313" key="2">
    <source>
        <dbReference type="Proteomes" id="UP001186974"/>
    </source>
</evidence>
<dbReference type="EMBL" id="JAWDJW010000452">
    <property type="protein sequence ID" value="KAK3080669.1"/>
    <property type="molecule type" value="Genomic_DNA"/>
</dbReference>
<name>A0ACC3DVT0_9PEZI</name>
<dbReference type="Proteomes" id="UP001186974">
    <property type="component" value="Unassembled WGS sequence"/>
</dbReference>
<protein>
    <submittedName>
        <fullName evidence="1">Uncharacterized protein</fullName>
    </submittedName>
</protein>
<accession>A0ACC3DVT0</accession>
<reference evidence="1" key="1">
    <citation type="submission" date="2024-09" db="EMBL/GenBank/DDBJ databases">
        <title>Black Yeasts Isolated from many extreme environments.</title>
        <authorList>
            <person name="Coleine C."/>
            <person name="Stajich J.E."/>
            <person name="Selbmann L."/>
        </authorList>
    </citation>
    <scope>NUCLEOTIDE SEQUENCE</scope>
    <source>
        <strain evidence="1">CCFEE 5737</strain>
    </source>
</reference>
<feature type="non-terminal residue" evidence="1">
    <location>
        <position position="1"/>
    </location>
</feature>
<sequence>LKAAINDQPELKKLLRHPEHRELEYLYGVIVTDTTGLVEDGTEGADTGLTYFADQAIDRSPTGSGAQARIALAYARGALKLGRSWTYHWLLSNACGGRGGMVGSVAEEVTVPGFKNGGYPAVKVKVEGYAYYTGTSSWIVEADDPIAEGGFSMKDLSAAT</sequence>
<proteinExistence type="predicted"/>